<evidence type="ECO:0000313" key="7">
    <source>
        <dbReference type="EMBL" id="MST56636.1"/>
    </source>
</evidence>
<keyword evidence="8" id="KW-1185">Reference proteome</keyword>
<feature type="transmembrane region" description="Helical" evidence="5">
    <location>
        <begin position="286"/>
        <end position="312"/>
    </location>
</feature>
<proteinExistence type="inferred from homology"/>
<evidence type="ECO:0000256" key="4">
    <source>
        <dbReference type="ARBA" id="ARBA00023136"/>
    </source>
</evidence>
<keyword evidence="3 5" id="KW-1133">Transmembrane helix</keyword>
<dbReference type="InterPro" id="IPR035906">
    <property type="entry name" value="MetI-like_sf"/>
</dbReference>
<comment type="caution">
    <text evidence="7">The sequence shown here is derived from an EMBL/GenBank/DDBJ whole genome shotgun (WGS) entry which is preliminary data.</text>
</comment>
<feature type="transmembrane region" description="Helical" evidence="5">
    <location>
        <begin position="514"/>
        <end position="536"/>
    </location>
</feature>
<feature type="domain" description="ABC transmembrane type-1" evidence="6">
    <location>
        <begin position="343"/>
        <end position="532"/>
    </location>
</feature>
<protein>
    <submittedName>
        <fullName evidence="7">Iron ABC transporter permease</fullName>
    </submittedName>
</protein>
<feature type="transmembrane region" description="Helical" evidence="5">
    <location>
        <begin position="20"/>
        <end position="41"/>
    </location>
</feature>
<dbReference type="EMBL" id="VUNH01000015">
    <property type="protein sequence ID" value="MST56636.1"/>
    <property type="molecule type" value="Genomic_DNA"/>
</dbReference>
<dbReference type="CDD" id="cd06261">
    <property type="entry name" value="TM_PBP2"/>
    <property type="match status" value="1"/>
</dbReference>
<dbReference type="GO" id="GO:0055085">
    <property type="term" value="P:transmembrane transport"/>
    <property type="evidence" value="ECO:0007669"/>
    <property type="project" value="InterPro"/>
</dbReference>
<reference evidence="7 8" key="1">
    <citation type="submission" date="2019-08" db="EMBL/GenBank/DDBJ databases">
        <title>In-depth cultivation of the pig gut microbiome towards novel bacterial diversity and tailored functional studies.</title>
        <authorList>
            <person name="Wylensek D."/>
            <person name="Hitch T.C.A."/>
            <person name="Clavel T."/>
        </authorList>
    </citation>
    <scope>NUCLEOTIDE SEQUENCE [LARGE SCALE GENOMIC DNA]</scope>
    <source>
        <strain evidence="7 8">SM-530-WT-4B</strain>
    </source>
</reference>
<dbReference type="SUPFAM" id="SSF161098">
    <property type="entry name" value="MetI-like"/>
    <property type="match status" value="2"/>
</dbReference>
<evidence type="ECO:0000313" key="8">
    <source>
        <dbReference type="Proteomes" id="UP000473699"/>
    </source>
</evidence>
<feature type="transmembrane region" description="Helical" evidence="5">
    <location>
        <begin position="468"/>
        <end position="494"/>
    </location>
</feature>
<name>A0A6L5YE99_9BACT</name>
<keyword evidence="5" id="KW-0813">Transport</keyword>
<dbReference type="PANTHER" id="PTHR43496:SF1">
    <property type="entry name" value="POLYGALACTURONAN_RHAMNOGALACTURONAN TRANSPORT SYSTEM PERMEASE PROTEIN YTEP"/>
    <property type="match status" value="1"/>
</dbReference>
<evidence type="ECO:0000256" key="5">
    <source>
        <dbReference type="RuleBase" id="RU363032"/>
    </source>
</evidence>
<feature type="transmembrane region" description="Helical" evidence="5">
    <location>
        <begin position="144"/>
        <end position="169"/>
    </location>
</feature>
<evidence type="ECO:0000256" key="2">
    <source>
        <dbReference type="ARBA" id="ARBA00022692"/>
    </source>
</evidence>
<evidence type="ECO:0000256" key="3">
    <source>
        <dbReference type="ARBA" id="ARBA00022989"/>
    </source>
</evidence>
<dbReference type="Gene3D" id="1.10.3720.10">
    <property type="entry name" value="MetI-like"/>
    <property type="match status" value="2"/>
</dbReference>
<comment type="subcellular location">
    <subcellularLocation>
        <location evidence="5">Cell membrane</location>
        <topology evidence="5">Multi-pass membrane protein</topology>
    </subcellularLocation>
    <subcellularLocation>
        <location evidence="1">Membrane</location>
        <topology evidence="1">Multi-pass membrane protein</topology>
    </subcellularLocation>
</comment>
<keyword evidence="4 5" id="KW-0472">Membrane</keyword>
<feature type="transmembrane region" description="Helical" evidence="5">
    <location>
        <begin position="102"/>
        <end position="124"/>
    </location>
</feature>
<sequence length="540" mass="57088">MVPNNPAQRRGRALSGAELALWLAAGSGVLLFVFWPVAAVLRESLLVDGQWSLSAWRGLLGKNWPLVLNSFGVAAAVTAVTLPLASLLAVKLLYGAAAGRKLLTAVLVLSTISPPFVGSMSYLMLFGRRGLITWRLLGLEWNPYGFHGVVMMEALSQLGVATLLAAASFHRVDGSLERASLDLGASPLRTLLNVSAPLARPGLAAAALMVFVRSLSDFGTPLFVGGRFQVLASKAYNTLIGVGDFPLACAMNALLVLPSLLLLAARREARGRNFSLRLAGTRSLRLRGAGLWLPEAAAWLFVALEAAVYGLIFAGSVTKTWGTDFSLTTAHLRGLWNFSGNGFARSLVCSVAAGVGSAALGAALARLLDRATAALRRAARVLIELPYLVPGTFFGVGYLLVSSSLPWEIPAGFLIAMNCLFRQLSPSTWSAQAGLAQINPELELAVRDLGGGQGRALRDMLLPLLRPFMLVSFINAFSAAMTSTGPIIFLVSPYARVAAVELFESINSGRYGDASAMASLLIAAILAVNALAWKALGRKS</sequence>
<feature type="transmembrane region" description="Helical" evidence="5">
    <location>
        <begin position="66"/>
        <end position="90"/>
    </location>
</feature>
<dbReference type="PROSITE" id="PS50928">
    <property type="entry name" value="ABC_TM1"/>
    <property type="match status" value="2"/>
</dbReference>
<feature type="transmembrane region" description="Helical" evidence="5">
    <location>
        <begin position="190"/>
        <end position="212"/>
    </location>
</feature>
<feature type="transmembrane region" description="Helical" evidence="5">
    <location>
        <begin position="381"/>
        <end position="401"/>
    </location>
</feature>
<evidence type="ECO:0000256" key="1">
    <source>
        <dbReference type="ARBA" id="ARBA00004141"/>
    </source>
</evidence>
<gene>
    <name evidence="7" type="ORF">FYJ74_11450</name>
</gene>
<comment type="similarity">
    <text evidence="5">Belongs to the binding-protein-dependent transport system permease family.</text>
</comment>
<feature type="transmembrane region" description="Helical" evidence="5">
    <location>
        <begin position="343"/>
        <end position="369"/>
    </location>
</feature>
<dbReference type="AlphaFoldDB" id="A0A6L5YE99"/>
<keyword evidence="2 5" id="KW-0812">Transmembrane</keyword>
<dbReference type="InterPro" id="IPR000515">
    <property type="entry name" value="MetI-like"/>
</dbReference>
<dbReference type="Proteomes" id="UP000473699">
    <property type="component" value="Unassembled WGS sequence"/>
</dbReference>
<feature type="domain" description="ABC transmembrane type-1" evidence="6">
    <location>
        <begin position="67"/>
        <end position="266"/>
    </location>
</feature>
<dbReference type="RefSeq" id="WP_154529707.1">
    <property type="nucleotide sequence ID" value="NZ_VUNH01000015.1"/>
</dbReference>
<evidence type="ECO:0000259" key="6">
    <source>
        <dbReference type="PROSITE" id="PS50928"/>
    </source>
</evidence>
<dbReference type="GO" id="GO:0005886">
    <property type="term" value="C:plasma membrane"/>
    <property type="evidence" value="ECO:0007669"/>
    <property type="project" value="UniProtKB-SubCell"/>
</dbReference>
<dbReference type="Pfam" id="PF00528">
    <property type="entry name" value="BPD_transp_1"/>
    <property type="match status" value="1"/>
</dbReference>
<organism evidence="7 8">
    <name type="scientific">Pyramidobacter porci</name>
    <dbReference type="NCBI Taxonomy" id="2605789"/>
    <lineage>
        <taxon>Bacteria</taxon>
        <taxon>Thermotogati</taxon>
        <taxon>Synergistota</taxon>
        <taxon>Synergistia</taxon>
        <taxon>Synergistales</taxon>
        <taxon>Dethiosulfovibrionaceae</taxon>
        <taxon>Pyramidobacter</taxon>
    </lineage>
</organism>
<feature type="transmembrane region" description="Helical" evidence="5">
    <location>
        <begin position="245"/>
        <end position="265"/>
    </location>
</feature>
<dbReference type="PANTHER" id="PTHR43496">
    <property type="entry name" value="PROTEIN LPLB"/>
    <property type="match status" value="1"/>
</dbReference>
<accession>A0A6L5YE99</accession>